<dbReference type="EMBL" id="CACVKT020006485">
    <property type="protein sequence ID" value="CAC5401873.1"/>
    <property type="molecule type" value="Genomic_DNA"/>
</dbReference>
<proteinExistence type="predicted"/>
<protein>
    <submittedName>
        <fullName evidence="1">Uncharacterized protein</fullName>
    </submittedName>
</protein>
<keyword evidence="2" id="KW-1185">Reference proteome</keyword>
<gene>
    <name evidence="1" type="ORF">MCOR_35913</name>
</gene>
<accession>A0A6J8CZ92</accession>
<dbReference type="Proteomes" id="UP000507470">
    <property type="component" value="Unassembled WGS sequence"/>
</dbReference>
<reference evidence="1 2" key="1">
    <citation type="submission" date="2020-06" db="EMBL/GenBank/DDBJ databases">
        <authorList>
            <person name="Li R."/>
            <person name="Bekaert M."/>
        </authorList>
    </citation>
    <scope>NUCLEOTIDE SEQUENCE [LARGE SCALE GENOMIC DNA]</scope>
    <source>
        <strain evidence="2">wild</strain>
    </source>
</reference>
<dbReference type="AlphaFoldDB" id="A0A6J8CZ92"/>
<sequence>MAYEFSCHEHFKVQPQNSVVIQIKDRKTKHTNSSIELRLKDSILPNADKAVHLGIQRSKTDQETIENTVNDNITKARRTVYSLMSAGFHGNNGLDPSTCMHIVKTYIIPTLIYGLESIVPDKTNLEKLEKFHKRMIKQILFLPPTKHSRYCTIHNIWIVSDRRTYPS</sequence>
<evidence type="ECO:0000313" key="2">
    <source>
        <dbReference type="Proteomes" id="UP000507470"/>
    </source>
</evidence>
<organism evidence="1 2">
    <name type="scientific">Mytilus coruscus</name>
    <name type="common">Sea mussel</name>
    <dbReference type="NCBI Taxonomy" id="42192"/>
    <lineage>
        <taxon>Eukaryota</taxon>
        <taxon>Metazoa</taxon>
        <taxon>Spiralia</taxon>
        <taxon>Lophotrochozoa</taxon>
        <taxon>Mollusca</taxon>
        <taxon>Bivalvia</taxon>
        <taxon>Autobranchia</taxon>
        <taxon>Pteriomorphia</taxon>
        <taxon>Mytilida</taxon>
        <taxon>Mytiloidea</taxon>
        <taxon>Mytilidae</taxon>
        <taxon>Mytilinae</taxon>
        <taxon>Mytilus</taxon>
    </lineage>
</organism>
<evidence type="ECO:0000313" key="1">
    <source>
        <dbReference type="EMBL" id="CAC5401873.1"/>
    </source>
</evidence>
<name>A0A6J8CZ92_MYTCO</name>